<accession>A0ABP7BKG8</accession>
<dbReference type="InterPro" id="IPR011761">
    <property type="entry name" value="ATP-grasp"/>
</dbReference>
<proteinExistence type="predicted"/>
<sequence length="502" mass="53310">MNGSAYMRDGIGDPRHNLGRHVDGAPFEVAHAELLAALAGRPLVAIDRFGTVLRTGYTGPNPVEALRPALSIGCYPAWDPALPGMVVAAEDRTSVRSVAERQGWLRRVRHDAARHLVKLDRPPVISTCFAGAQLQELAHGGTIAAIDPGVRATIEARHLFDDLLRAAGVPAVARIRCVPAERLPGLAELRRAVGTERVVVQAGGGSGGRGTVIVSGEDDMGRAARLLGPYRVAAYVEGRPCAVTVLSVPDGAGGVSVYVDRPAHSATGVAELGVGPLTSAGHDWSRPWPVPAAALLVDCAERIAVWGWRRYGVAGLFCLHALLTPGERVYLSAIRWRYDESTEASAANQQAVGVPPFVLAHLTVMSGGRVSWLGEPHEFNQLSLLRAARPGGPFSVRVRLRNESPVRIAPGHPPGVYRLDRHGHPHWVRRGAHPADARADDGEFLLAGLPAPDVVCHPGADLATVEAVTDGSTQPFLDPGGASSFTRRVAAAVHRLFQPHDP</sequence>
<evidence type="ECO:0000259" key="2">
    <source>
        <dbReference type="PROSITE" id="PS50975"/>
    </source>
</evidence>
<reference evidence="4" key="1">
    <citation type="journal article" date="2019" name="Int. J. Syst. Evol. Microbiol.">
        <title>The Global Catalogue of Microorganisms (GCM) 10K type strain sequencing project: providing services to taxonomists for standard genome sequencing and annotation.</title>
        <authorList>
            <consortium name="The Broad Institute Genomics Platform"/>
            <consortium name="The Broad Institute Genome Sequencing Center for Infectious Disease"/>
            <person name="Wu L."/>
            <person name="Ma J."/>
        </authorList>
    </citation>
    <scope>NUCLEOTIDE SEQUENCE [LARGE SCALE GENOMIC DNA]</scope>
    <source>
        <strain evidence="4">JCM 16904</strain>
    </source>
</reference>
<dbReference type="PROSITE" id="PS50975">
    <property type="entry name" value="ATP_GRASP"/>
    <property type="match status" value="1"/>
</dbReference>
<dbReference type="SUPFAM" id="SSF56059">
    <property type="entry name" value="Glutathione synthetase ATP-binding domain-like"/>
    <property type="match status" value="1"/>
</dbReference>
<evidence type="ECO:0000256" key="1">
    <source>
        <dbReference type="PROSITE-ProRule" id="PRU00409"/>
    </source>
</evidence>
<dbReference type="Proteomes" id="UP001500902">
    <property type="component" value="Unassembled WGS sequence"/>
</dbReference>
<keyword evidence="1" id="KW-0067">ATP-binding</keyword>
<evidence type="ECO:0000313" key="3">
    <source>
        <dbReference type="EMBL" id="GAA3661177.1"/>
    </source>
</evidence>
<dbReference type="RefSeq" id="WP_344876459.1">
    <property type="nucleotide sequence ID" value="NZ_BAAAZP010000048.1"/>
</dbReference>
<name>A0ABP7BKG8_9ACTN</name>
<protein>
    <recommendedName>
        <fullName evidence="2">ATP-grasp domain-containing protein</fullName>
    </recommendedName>
</protein>
<keyword evidence="1" id="KW-0547">Nucleotide-binding</keyword>
<gene>
    <name evidence="3" type="ORF">GCM10022224_025760</name>
</gene>
<evidence type="ECO:0000313" key="4">
    <source>
        <dbReference type="Proteomes" id="UP001500902"/>
    </source>
</evidence>
<feature type="domain" description="ATP-grasp" evidence="2">
    <location>
        <begin position="161"/>
        <end position="365"/>
    </location>
</feature>
<organism evidence="3 4">
    <name type="scientific">Nonomuraea antimicrobica</name>
    <dbReference type="NCBI Taxonomy" id="561173"/>
    <lineage>
        <taxon>Bacteria</taxon>
        <taxon>Bacillati</taxon>
        <taxon>Actinomycetota</taxon>
        <taxon>Actinomycetes</taxon>
        <taxon>Streptosporangiales</taxon>
        <taxon>Streptosporangiaceae</taxon>
        <taxon>Nonomuraea</taxon>
    </lineage>
</organism>
<dbReference type="EMBL" id="BAAAZP010000048">
    <property type="protein sequence ID" value="GAA3661177.1"/>
    <property type="molecule type" value="Genomic_DNA"/>
</dbReference>
<comment type="caution">
    <text evidence="3">The sequence shown here is derived from an EMBL/GenBank/DDBJ whole genome shotgun (WGS) entry which is preliminary data.</text>
</comment>
<keyword evidence="4" id="KW-1185">Reference proteome</keyword>